<keyword evidence="3" id="KW-1185">Reference proteome</keyword>
<dbReference type="EMBL" id="SUMB01000001">
    <property type="protein sequence ID" value="TJZ59084.1"/>
    <property type="molecule type" value="Genomic_DNA"/>
</dbReference>
<evidence type="ECO:0000313" key="2">
    <source>
        <dbReference type="EMBL" id="TJZ59084.1"/>
    </source>
</evidence>
<evidence type="ECO:0000313" key="3">
    <source>
        <dbReference type="Proteomes" id="UP000308697"/>
    </source>
</evidence>
<evidence type="ECO:0000256" key="1">
    <source>
        <dbReference type="SAM" id="Phobius"/>
    </source>
</evidence>
<dbReference type="AlphaFoldDB" id="A0A4U0P8M6"/>
<feature type="transmembrane region" description="Helical" evidence="1">
    <location>
        <begin position="145"/>
        <end position="164"/>
    </location>
</feature>
<keyword evidence="1" id="KW-0812">Transmembrane</keyword>
<sequence length="217" mass="22954">MYVAVEAVRAGKGTRTTLLPFPLDAPYTALAQLILAGLAAVAATACWARRRELGRPGRVAVGYALILTTPGACPRCGHRHSGGHDAPLVHPAASTATRRTRRAAYLLVCGVLPWAGARTIWTLGGDALGITAEMRQQSNSGGSELSLVPAWLTALGLSVYGAFLHRRHGTHRAPICVAPRQSHPPLRAEPGLTRHLTRGCGCIAGQGGSRTRLRRRA</sequence>
<feature type="transmembrane region" description="Helical" evidence="1">
    <location>
        <begin position="104"/>
        <end position="125"/>
    </location>
</feature>
<accession>A0A4U0P8M6</accession>
<feature type="transmembrane region" description="Helical" evidence="1">
    <location>
        <begin position="29"/>
        <end position="48"/>
    </location>
</feature>
<keyword evidence="1" id="KW-1133">Transmembrane helix</keyword>
<gene>
    <name evidence="2" type="ORF">FCH28_02815</name>
</gene>
<keyword evidence="1" id="KW-0472">Membrane</keyword>
<proteinExistence type="predicted"/>
<protein>
    <submittedName>
        <fullName evidence="2">Uncharacterized protein</fullName>
    </submittedName>
</protein>
<name>A0A4U0P8M6_9ACTN</name>
<organism evidence="2 3">
    <name type="scientific">Streptomyces piniterrae</name>
    <dbReference type="NCBI Taxonomy" id="2571125"/>
    <lineage>
        <taxon>Bacteria</taxon>
        <taxon>Bacillati</taxon>
        <taxon>Actinomycetota</taxon>
        <taxon>Actinomycetes</taxon>
        <taxon>Kitasatosporales</taxon>
        <taxon>Streptomycetaceae</taxon>
        <taxon>Streptomyces</taxon>
    </lineage>
</organism>
<reference evidence="2 3" key="1">
    <citation type="submission" date="2019-04" db="EMBL/GenBank/DDBJ databases">
        <title>Streptomyces piniterrae sp. nov., a heliquinomycin-producing actinomycete isolated from rhizosphere soil of Pinus yunnanensis.</title>
        <authorList>
            <person name="Zhuang X."/>
            <person name="Zhao J."/>
        </authorList>
    </citation>
    <scope>NUCLEOTIDE SEQUENCE [LARGE SCALE GENOMIC DNA]</scope>
    <source>
        <strain evidence="3">jys28</strain>
    </source>
</reference>
<comment type="caution">
    <text evidence="2">The sequence shown here is derived from an EMBL/GenBank/DDBJ whole genome shotgun (WGS) entry which is preliminary data.</text>
</comment>
<dbReference type="Proteomes" id="UP000308697">
    <property type="component" value="Unassembled WGS sequence"/>
</dbReference>
<dbReference type="OrthoDB" id="4207230at2"/>
<dbReference type="RefSeq" id="WP_136738036.1">
    <property type="nucleotide sequence ID" value="NZ_SUMB01000001.1"/>
</dbReference>